<name>A0ACD2ZZU0_9AGAR</name>
<feature type="non-terminal residue" evidence="1">
    <location>
        <position position="1"/>
    </location>
</feature>
<accession>A0ACD2ZZU0</accession>
<sequence>DGEEEHEVEEVLGSQKSLQYLVKWVGYGVEHNEWISYRDMHSDRLIKEFHRKN</sequence>
<feature type="non-terminal residue" evidence="1">
    <location>
        <position position="53"/>
    </location>
</feature>
<evidence type="ECO:0000313" key="1">
    <source>
        <dbReference type="EMBL" id="TFK58664.1"/>
    </source>
</evidence>
<protein>
    <submittedName>
        <fullName evidence="1">Uncharacterized protein</fullName>
    </submittedName>
</protein>
<evidence type="ECO:0000313" key="2">
    <source>
        <dbReference type="Proteomes" id="UP000308600"/>
    </source>
</evidence>
<proteinExistence type="predicted"/>
<gene>
    <name evidence="1" type="ORF">BDN72DRAFT_730989</name>
</gene>
<keyword evidence="2" id="KW-1185">Reference proteome</keyword>
<dbReference type="EMBL" id="ML209250">
    <property type="protein sequence ID" value="TFK58664.1"/>
    <property type="molecule type" value="Genomic_DNA"/>
</dbReference>
<reference evidence="1 2" key="1">
    <citation type="journal article" date="2019" name="Nat. Ecol. Evol.">
        <title>Megaphylogeny resolves global patterns of mushroom evolution.</title>
        <authorList>
            <person name="Varga T."/>
            <person name="Krizsan K."/>
            <person name="Foldi C."/>
            <person name="Dima B."/>
            <person name="Sanchez-Garcia M."/>
            <person name="Sanchez-Ramirez S."/>
            <person name="Szollosi G.J."/>
            <person name="Szarkandi J.G."/>
            <person name="Papp V."/>
            <person name="Albert L."/>
            <person name="Andreopoulos W."/>
            <person name="Angelini C."/>
            <person name="Antonin V."/>
            <person name="Barry K.W."/>
            <person name="Bougher N.L."/>
            <person name="Buchanan P."/>
            <person name="Buyck B."/>
            <person name="Bense V."/>
            <person name="Catcheside P."/>
            <person name="Chovatia M."/>
            <person name="Cooper J."/>
            <person name="Damon W."/>
            <person name="Desjardin D."/>
            <person name="Finy P."/>
            <person name="Geml J."/>
            <person name="Haridas S."/>
            <person name="Hughes K."/>
            <person name="Justo A."/>
            <person name="Karasinski D."/>
            <person name="Kautmanova I."/>
            <person name="Kiss B."/>
            <person name="Kocsube S."/>
            <person name="Kotiranta H."/>
            <person name="LaButti K.M."/>
            <person name="Lechner B.E."/>
            <person name="Liimatainen K."/>
            <person name="Lipzen A."/>
            <person name="Lukacs Z."/>
            <person name="Mihaltcheva S."/>
            <person name="Morgado L.N."/>
            <person name="Niskanen T."/>
            <person name="Noordeloos M.E."/>
            <person name="Ohm R.A."/>
            <person name="Ortiz-Santana B."/>
            <person name="Ovrebo C."/>
            <person name="Racz N."/>
            <person name="Riley R."/>
            <person name="Savchenko A."/>
            <person name="Shiryaev A."/>
            <person name="Soop K."/>
            <person name="Spirin V."/>
            <person name="Szebenyi C."/>
            <person name="Tomsovsky M."/>
            <person name="Tulloss R.E."/>
            <person name="Uehling J."/>
            <person name="Grigoriev I.V."/>
            <person name="Vagvolgyi C."/>
            <person name="Papp T."/>
            <person name="Martin F.M."/>
            <person name="Miettinen O."/>
            <person name="Hibbett D.S."/>
            <person name="Nagy L.G."/>
        </authorList>
    </citation>
    <scope>NUCLEOTIDE SEQUENCE [LARGE SCALE GENOMIC DNA]</scope>
    <source>
        <strain evidence="1 2">NL-1719</strain>
    </source>
</reference>
<dbReference type="Proteomes" id="UP000308600">
    <property type="component" value="Unassembled WGS sequence"/>
</dbReference>
<organism evidence="1 2">
    <name type="scientific">Pluteus cervinus</name>
    <dbReference type="NCBI Taxonomy" id="181527"/>
    <lineage>
        <taxon>Eukaryota</taxon>
        <taxon>Fungi</taxon>
        <taxon>Dikarya</taxon>
        <taxon>Basidiomycota</taxon>
        <taxon>Agaricomycotina</taxon>
        <taxon>Agaricomycetes</taxon>
        <taxon>Agaricomycetidae</taxon>
        <taxon>Agaricales</taxon>
        <taxon>Pluteineae</taxon>
        <taxon>Pluteaceae</taxon>
        <taxon>Pluteus</taxon>
    </lineage>
</organism>